<comment type="similarity">
    <text evidence="2">Belongs to the WRB/GET1 family.</text>
</comment>
<evidence type="ECO:0000256" key="3">
    <source>
        <dbReference type="ARBA" id="ARBA00022692"/>
    </source>
</evidence>
<keyword evidence="4" id="KW-0256">Endoplasmic reticulum</keyword>
<dbReference type="Gene3D" id="1.10.287.660">
    <property type="entry name" value="Helix hairpin bin"/>
    <property type="match status" value="1"/>
</dbReference>
<evidence type="ECO:0000256" key="5">
    <source>
        <dbReference type="ARBA" id="ARBA00022989"/>
    </source>
</evidence>
<dbReference type="Proteomes" id="UP000242474">
    <property type="component" value="Unassembled WGS sequence"/>
</dbReference>
<dbReference type="Pfam" id="PF04420">
    <property type="entry name" value="CHD5"/>
    <property type="match status" value="1"/>
</dbReference>
<name>A0A2G5BC45_COERN</name>
<feature type="signal peptide" evidence="8">
    <location>
        <begin position="1"/>
        <end position="18"/>
    </location>
</feature>
<evidence type="ECO:0000256" key="8">
    <source>
        <dbReference type="SAM" id="SignalP"/>
    </source>
</evidence>
<dbReference type="GO" id="GO:0005789">
    <property type="term" value="C:endoplasmic reticulum membrane"/>
    <property type="evidence" value="ECO:0007669"/>
    <property type="project" value="UniProtKB-SubCell"/>
</dbReference>
<proteinExistence type="inferred from homology"/>
<evidence type="ECO:0000256" key="1">
    <source>
        <dbReference type="ARBA" id="ARBA00004477"/>
    </source>
</evidence>
<keyword evidence="10" id="KW-1185">Reference proteome</keyword>
<dbReference type="InterPro" id="IPR028945">
    <property type="entry name" value="Get1"/>
</dbReference>
<organism evidence="9 10">
    <name type="scientific">Coemansia reversa (strain ATCC 12441 / NRRL 1564)</name>
    <dbReference type="NCBI Taxonomy" id="763665"/>
    <lineage>
        <taxon>Eukaryota</taxon>
        <taxon>Fungi</taxon>
        <taxon>Fungi incertae sedis</taxon>
        <taxon>Zoopagomycota</taxon>
        <taxon>Kickxellomycotina</taxon>
        <taxon>Kickxellomycetes</taxon>
        <taxon>Kickxellales</taxon>
        <taxon>Kickxellaceae</taxon>
        <taxon>Coemansia</taxon>
    </lineage>
</organism>
<dbReference type="PANTHER" id="PTHR42650">
    <property type="entry name" value="TAIL-ANCHORED PROTEIN INSERTION RECEPTOR WRB"/>
    <property type="match status" value="1"/>
</dbReference>
<accession>A0A2G5BC45</accession>
<feature type="non-terminal residue" evidence="9">
    <location>
        <position position="168"/>
    </location>
</feature>
<evidence type="ECO:0000256" key="2">
    <source>
        <dbReference type="ARBA" id="ARBA00010799"/>
    </source>
</evidence>
<keyword evidence="5 7" id="KW-1133">Transmembrane helix</keyword>
<dbReference type="OrthoDB" id="69461at2759"/>
<dbReference type="GO" id="GO:0071816">
    <property type="term" value="P:tail-anchored membrane protein insertion into ER membrane"/>
    <property type="evidence" value="ECO:0007669"/>
    <property type="project" value="InterPro"/>
</dbReference>
<evidence type="ECO:0000256" key="4">
    <source>
        <dbReference type="ARBA" id="ARBA00022824"/>
    </source>
</evidence>
<reference evidence="9 10" key="1">
    <citation type="journal article" date="2015" name="Genome Biol. Evol.">
        <title>Phylogenomic analyses indicate that early fungi evolved digesting cell walls of algal ancestors of land plants.</title>
        <authorList>
            <person name="Chang Y."/>
            <person name="Wang S."/>
            <person name="Sekimoto S."/>
            <person name="Aerts A.L."/>
            <person name="Choi C."/>
            <person name="Clum A."/>
            <person name="LaButti K.M."/>
            <person name="Lindquist E.A."/>
            <person name="Yee Ngan C."/>
            <person name="Ohm R.A."/>
            <person name="Salamov A.A."/>
            <person name="Grigoriev I.V."/>
            <person name="Spatafora J.W."/>
            <person name="Berbee M.L."/>
        </authorList>
    </citation>
    <scope>NUCLEOTIDE SEQUENCE [LARGE SCALE GENOMIC DNA]</scope>
    <source>
        <strain evidence="9 10">NRRL 1564</strain>
    </source>
</reference>
<dbReference type="AlphaFoldDB" id="A0A2G5BC45"/>
<dbReference type="STRING" id="763665.A0A2G5BC45"/>
<dbReference type="InterPro" id="IPR029012">
    <property type="entry name" value="Helix_hairpin_bin_sf"/>
</dbReference>
<feature type="chain" id="PRO_5013969165" description="Guided entry of tail-anchored proteins 1" evidence="8">
    <location>
        <begin position="19"/>
        <end position="168"/>
    </location>
</feature>
<dbReference type="GO" id="GO:0043529">
    <property type="term" value="C:GET complex"/>
    <property type="evidence" value="ECO:0007669"/>
    <property type="project" value="TreeGrafter"/>
</dbReference>
<evidence type="ECO:0000313" key="10">
    <source>
        <dbReference type="Proteomes" id="UP000242474"/>
    </source>
</evidence>
<sequence length="168" mass="18813">MATLATLALLVLVIEVLSAILDGIGYGTVAAALWDTYCRTTGNRKAVERLDLKSAIISLRRELHSVSSVDEFAKWAKMRRRLDSLSAKFERVSSDLAIERTAFELYVNMVLRVVVYGVRAAVNIYNYRVPVFFVPASWFYPVLWFLSLPAAPMGSVSVTVWAFACNRV</sequence>
<feature type="transmembrane region" description="Helical" evidence="7">
    <location>
        <begin position="138"/>
        <end position="164"/>
    </location>
</feature>
<evidence type="ECO:0000256" key="6">
    <source>
        <dbReference type="ARBA" id="ARBA00023136"/>
    </source>
</evidence>
<protein>
    <recommendedName>
        <fullName evidence="11">Guided entry of tail-anchored proteins 1</fullName>
    </recommendedName>
</protein>
<evidence type="ECO:0000313" key="9">
    <source>
        <dbReference type="EMBL" id="PIA16580.1"/>
    </source>
</evidence>
<evidence type="ECO:0000256" key="7">
    <source>
        <dbReference type="SAM" id="Phobius"/>
    </source>
</evidence>
<evidence type="ECO:0008006" key="11">
    <source>
        <dbReference type="Google" id="ProtNLM"/>
    </source>
</evidence>
<gene>
    <name evidence="9" type="ORF">COEREDRAFT_31257</name>
</gene>
<keyword evidence="3 7" id="KW-0812">Transmembrane</keyword>
<keyword evidence="6 7" id="KW-0472">Membrane</keyword>
<keyword evidence="8" id="KW-0732">Signal</keyword>
<dbReference type="EMBL" id="KZ303499">
    <property type="protein sequence ID" value="PIA16580.1"/>
    <property type="molecule type" value="Genomic_DNA"/>
</dbReference>
<dbReference type="PANTHER" id="PTHR42650:SF1">
    <property type="entry name" value="GUIDED ENTRY OF TAIL-ANCHORED PROTEINS FACTOR 1"/>
    <property type="match status" value="1"/>
</dbReference>
<comment type="subcellular location">
    <subcellularLocation>
        <location evidence="1">Endoplasmic reticulum membrane</location>
        <topology evidence="1">Multi-pass membrane protein</topology>
    </subcellularLocation>
</comment>
<dbReference type="GO" id="GO:0043495">
    <property type="term" value="F:protein-membrane adaptor activity"/>
    <property type="evidence" value="ECO:0007669"/>
    <property type="project" value="TreeGrafter"/>
</dbReference>